<gene>
    <name evidence="12" type="ORF">CLV96_1159</name>
</gene>
<dbReference type="Gene3D" id="6.10.340.10">
    <property type="match status" value="1"/>
</dbReference>
<dbReference type="InterPro" id="IPR033480">
    <property type="entry name" value="sCache_2"/>
</dbReference>
<feature type="transmembrane region" description="Helical" evidence="9">
    <location>
        <begin position="207"/>
        <end position="232"/>
    </location>
</feature>
<dbReference type="GO" id="GO:0005886">
    <property type="term" value="C:plasma membrane"/>
    <property type="evidence" value="ECO:0007669"/>
    <property type="project" value="UniProtKB-SubCell"/>
</dbReference>
<proteinExistence type="inferred from homology"/>
<evidence type="ECO:0000313" key="13">
    <source>
        <dbReference type="Proteomes" id="UP000294684"/>
    </source>
</evidence>
<dbReference type="InterPro" id="IPR003660">
    <property type="entry name" value="HAMP_dom"/>
</dbReference>
<keyword evidence="2" id="KW-1003">Cell membrane</keyword>
<keyword evidence="6 8" id="KW-0807">Transducer</keyword>
<feature type="domain" description="HAMP" evidence="11">
    <location>
        <begin position="229"/>
        <end position="281"/>
    </location>
</feature>
<evidence type="ECO:0000256" key="8">
    <source>
        <dbReference type="PROSITE-ProRule" id="PRU00284"/>
    </source>
</evidence>
<keyword evidence="3 9" id="KW-0812">Transmembrane</keyword>
<evidence type="ECO:0000256" key="7">
    <source>
        <dbReference type="ARBA" id="ARBA00029447"/>
    </source>
</evidence>
<dbReference type="CDD" id="cd11386">
    <property type="entry name" value="MCP_signal"/>
    <property type="match status" value="1"/>
</dbReference>
<keyword evidence="13" id="KW-1185">Reference proteome</keyword>
<dbReference type="PANTHER" id="PTHR32089">
    <property type="entry name" value="METHYL-ACCEPTING CHEMOTAXIS PROTEIN MCPB"/>
    <property type="match status" value="1"/>
</dbReference>
<organism evidence="12 13">
    <name type="scientific">Leptospira meyeri</name>
    <dbReference type="NCBI Taxonomy" id="29508"/>
    <lineage>
        <taxon>Bacteria</taxon>
        <taxon>Pseudomonadati</taxon>
        <taxon>Spirochaetota</taxon>
        <taxon>Spirochaetia</taxon>
        <taxon>Leptospirales</taxon>
        <taxon>Leptospiraceae</taxon>
        <taxon>Leptospira</taxon>
    </lineage>
</organism>
<reference evidence="12 13" key="1">
    <citation type="submission" date="2019-03" db="EMBL/GenBank/DDBJ databases">
        <title>Genomic Encyclopedia of Archaeal and Bacterial Type Strains, Phase II (KMG-II): from individual species to whole genera.</title>
        <authorList>
            <person name="Goeker M."/>
        </authorList>
    </citation>
    <scope>NUCLEOTIDE SEQUENCE [LARGE SCALE GENOMIC DNA]</scope>
    <source>
        <strain evidence="12 13">DSM 21537</strain>
    </source>
</reference>
<protein>
    <submittedName>
        <fullName evidence="12">Methyl-accepting chemotaxis protein</fullName>
    </submittedName>
</protein>
<dbReference type="Pfam" id="PF17200">
    <property type="entry name" value="sCache_2"/>
    <property type="match status" value="1"/>
</dbReference>
<accession>A0A4R8MXK2</accession>
<comment type="caution">
    <text evidence="12">The sequence shown here is derived from an EMBL/GenBank/DDBJ whole genome shotgun (WGS) entry which is preliminary data.</text>
</comment>
<evidence type="ECO:0000256" key="9">
    <source>
        <dbReference type="SAM" id="Phobius"/>
    </source>
</evidence>
<dbReference type="PRINTS" id="PR00260">
    <property type="entry name" value="CHEMTRNSDUCR"/>
</dbReference>
<dbReference type="InterPro" id="IPR004089">
    <property type="entry name" value="MCPsignal_dom"/>
</dbReference>
<dbReference type="SMART" id="SM00304">
    <property type="entry name" value="HAMP"/>
    <property type="match status" value="1"/>
</dbReference>
<dbReference type="GO" id="GO:0004888">
    <property type="term" value="F:transmembrane signaling receptor activity"/>
    <property type="evidence" value="ECO:0007669"/>
    <property type="project" value="InterPro"/>
</dbReference>
<evidence type="ECO:0000259" key="10">
    <source>
        <dbReference type="PROSITE" id="PS50111"/>
    </source>
</evidence>
<evidence type="ECO:0000313" key="12">
    <source>
        <dbReference type="EMBL" id="TDY72172.1"/>
    </source>
</evidence>
<dbReference type="STRING" id="1193051.LEP1GSC017_2796"/>
<dbReference type="AlphaFoldDB" id="A0A4R8MXK2"/>
<dbReference type="EMBL" id="SORO01000001">
    <property type="protein sequence ID" value="TDY72172.1"/>
    <property type="molecule type" value="Genomic_DNA"/>
</dbReference>
<dbReference type="GO" id="GO:0006935">
    <property type="term" value="P:chemotaxis"/>
    <property type="evidence" value="ECO:0007669"/>
    <property type="project" value="InterPro"/>
</dbReference>
<name>A0A4R8MXK2_LEPME</name>
<dbReference type="PANTHER" id="PTHR32089:SF112">
    <property type="entry name" value="LYSOZYME-LIKE PROTEIN-RELATED"/>
    <property type="match status" value="1"/>
</dbReference>
<dbReference type="InterPro" id="IPR004090">
    <property type="entry name" value="Chemotax_Me-accpt_rcpt"/>
</dbReference>
<feature type="transmembrane region" description="Helical" evidence="9">
    <location>
        <begin position="18"/>
        <end position="38"/>
    </location>
</feature>
<dbReference type="PROSITE" id="PS50885">
    <property type="entry name" value="HAMP"/>
    <property type="match status" value="1"/>
</dbReference>
<dbReference type="GO" id="GO:0007165">
    <property type="term" value="P:signal transduction"/>
    <property type="evidence" value="ECO:0007669"/>
    <property type="project" value="UniProtKB-KW"/>
</dbReference>
<keyword evidence="5 9" id="KW-0472">Membrane</keyword>
<sequence>MIKQTLHKLYSLSIRTQLMIFIFLVLNLVLGPVFYLVYQSAKNQIVNLGGELFKTLATDSVAVIDLLNEDVKAGKISLVDAQEMARIYILGPKGSDGVRDLSKGKMSAKLDMRVWASHPNGVFTMNPFNIEGVNLWDYQVDGKYTVRDTWSNKERTGRIVYELWQEGDEPTHSWIAYQIYYEPWDWIVGSGGREAIFYEERLKSLSYLFLFGAIFASAISLVFSYFFAAIFARKINHVKSLIGKAREGDLTSKSNQLYKDEIGSLLTDFDQMTNSLRTMIQVVSQSSNEVLKSADQLIESAKGSANVAATISESMTTVRSNSNTQLEAFSENKSAVEENTLAIAKIAEATYVVSELSNGVLEKVEEGQDIVKKTIHQMEIINSSVNGISSSINTLGANSKAIGQIVETINQIASQTNLLALNAAIEAARAGEEGKGFAVVADEVRKLAERSERATKQISVIIDEIQKNTLESIQMMEKGNQDVGVGVEMVNVVGNTFQSIISAIKKVNDEIHGVSSTTEEISASTEELNANTVQLIELTNMINENTKEVSVSSDSQLSEVSAVKEAANRLSELAKTLNEEIRKFKI</sequence>
<comment type="similarity">
    <text evidence="7">Belongs to the methyl-accepting chemotaxis (MCP) protein family.</text>
</comment>
<dbReference type="Gene3D" id="3.30.450.20">
    <property type="entry name" value="PAS domain"/>
    <property type="match status" value="1"/>
</dbReference>
<dbReference type="SMART" id="SM00283">
    <property type="entry name" value="MA"/>
    <property type="match status" value="1"/>
</dbReference>
<dbReference type="RefSeq" id="WP_051012784.1">
    <property type="nucleotide sequence ID" value="NZ_RQGE01000030.1"/>
</dbReference>
<evidence type="ECO:0000259" key="11">
    <source>
        <dbReference type="PROSITE" id="PS50885"/>
    </source>
</evidence>
<evidence type="ECO:0000256" key="4">
    <source>
        <dbReference type="ARBA" id="ARBA00022989"/>
    </source>
</evidence>
<dbReference type="SUPFAM" id="SSF58104">
    <property type="entry name" value="Methyl-accepting chemotaxis protein (MCP) signaling domain"/>
    <property type="match status" value="1"/>
</dbReference>
<keyword evidence="4 9" id="KW-1133">Transmembrane helix</keyword>
<evidence type="ECO:0000256" key="3">
    <source>
        <dbReference type="ARBA" id="ARBA00022692"/>
    </source>
</evidence>
<dbReference type="Pfam" id="PF00015">
    <property type="entry name" value="MCPsignal"/>
    <property type="match status" value="1"/>
</dbReference>
<evidence type="ECO:0000256" key="2">
    <source>
        <dbReference type="ARBA" id="ARBA00022475"/>
    </source>
</evidence>
<comment type="subcellular location">
    <subcellularLocation>
        <location evidence="1">Cell membrane</location>
        <topology evidence="1">Multi-pass membrane protein</topology>
    </subcellularLocation>
</comment>
<evidence type="ECO:0000256" key="1">
    <source>
        <dbReference type="ARBA" id="ARBA00004651"/>
    </source>
</evidence>
<dbReference type="Gene3D" id="1.10.287.950">
    <property type="entry name" value="Methyl-accepting chemotaxis protein"/>
    <property type="match status" value="1"/>
</dbReference>
<feature type="domain" description="Methyl-accepting transducer" evidence="10">
    <location>
        <begin position="300"/>
        <end position="536"/>
    </location>
</feature>
<evidence type="ECO:0000256" key="6">
    <source>
        <dbReference type="ARBA" id="ARBA00023224"/>
    </source>
</evidence>
<evidence type="ECO:0000256" key="5">
    <source>
        <dbReference type="ARBA" id="ARBA00023136"/>
    </source>
</evidence>
<dbReference type="PROSITE" id="PS50111">
    <property type="entry name" value="CHEMOTAXIS_TRANSDUC_2"/>
    <property type="match status" value="1"/>
</dbReference>
<dbReference type="OrthoDB" id="2489132at2"/>
<dbReference type="Proteomes" id="UP000294684">
    <property type="component" value="Unassembled WGS sequence"/>
</dbReference>